<comment type="catalytic activity">
    <reaction evidence="4">
        <text>O-succinyl-L-homoserine + L-cysteine = L,L-cystathionine + succinate + H(+)</text>
        <dbReference type="Rhea" id="RHEA:20397"/>
        <dbReference type="ChEBI" id="CHEBI:15378"/>
        <dbReference type="ChEBI" id="CHEBI:30031"/>
        <dbReference type="ChEBI" id="CHEBI:35235"/>
        <dbReference type="ChEBI" id="CHEBI:57661"/>
        <dbReference type="ChEBI" id="CHEBI:58161"/>
    </reaction>
</comment>
<evidence type="ECO:0000313" key="9">
    <source>
        <dbReference type="EMBL" id="CEM32862.1"/>
    </source>
</evidence>
<proteinExistence type="inferred from homology"/>
<reference evidence="9 10" key="1">
    <citation type="submission" date="2014-11" db="EMBL/GenBank/DDBJ databases">
        <authorList>
            <person name="Zhu J."/>
            <person name="Qi W."/>
            <person name="Song R."/>
        </authorList>
    </citation>
    <scope>NUCLEOTIDE SEQUENCE [LARGE SCALE GENOMIC DNA]</scope>
</reference>
<dbReference type="SUPFAM" id="SSF53383">
    <property type="entry name" value="PLP-dependent transferases"/>
    <property type="match status" value="1"/>
</dbReference>
<sequence length="415" mass="45337">ISIVLCVELISMQNGSSEGGKAGTWVEGPFAIDTSLVHAAIDPDPTTGAILPPVYQNTTFIQESVAQYLEKGFSYSRTGNPTVRVLERKIAELEGGYGATCVSTGMAATFTVFSALLKPGDHVVITNCSYGGTNRCARVHFSKYGIDFSFVDFRDIKTVEAAITERTKMLFSESPTNPTLFLADVEAISQLAKARGLVHVCDSTFATPLIMKPLDLGADIVIQSTTKFYDGHNITVGGAVVCKTKELDDTMHFHQNVLGNIMSPQVAFYQLQTTKTMALRVRQQSATAQRVAEFLEKHPKVDKVVYPGLKSFPQKELADKQHKDGLHGGMLWFEVKGGTDAGRRLMDTCQRPWSLCENLGATESIITCPAVFTHANMLREDRLKVGLTDGFVRVSCGIEDADDLVRSLKIALDNL</sequence>
<comment type="similarity">
    <text evidence="8">Belongs to the trans-sulfuration enzymes family.</text>
</comment>
<dbReference type="Pfam" id="PF01053">
    <property type="entry name" value="Cys_Met_Meta_PP"/>
    <property type="match status" value="1"/>
</dbReference>
<dbReference type="InterPro" id="IPR015421">
    <property type="entry name" value="PyrdxlP-dep_Trfase_major"/>
</dbReference>
<dbReference type="Gene3D" id="3.40.640.10">
    <property type="entry name" value="Type I PLP-dependent aspartate aminotransferase-like (Major domain)"/>
    <property type="match status" value="1"/>
</dbReference>
<feature type="non-terminal residue" evidence="9">
    <location>
        <position position="1"/>
    </location>
</feature>
<dbReference type="InterPro" id="IPR000277">
    <property type="entry name" value="Cys/Met-Metab_PyrdxlP-dep_enz"/>
</dbReference>
<dbReference type="PANTHER" id="PTHR11808">
    <property type="entry name" value="TRANS-SULFURATION ENZYME FAMILY MEMBER"/>
    <property type="match status" value="1"/>
</dbReference>
<dbReference type="InterPro" id="IPR015424">
    <property type="entry name" value="PyrdxlP-dep_Trfase"/>
</dbReference>
<dbReference type="GO" id="GO:0009086">
    <property type="term" value="P:methionine biosynthetic process"/>
    <property type="evidence" value="ECO:0007669"/>
    <property type="project" value="UniProtKB-ARBA"/>
</dbReference>
<name>A0A0G4GQY2_VITBC</name>
<organism evidence="9 10">
    <name type="scientific">Vitrella brassicaformis (strain CCMP3155)</name>
    <dbReference type="NCBI Taxonomy" id="1169540"/>
    <lineage>
        <taxon>Eukaryota</taxon>
        <taxon>Sar</taxon>
        <taxon>Alveolata</taxon>
        <taxon>Colpodellida</taxon>
        <taxon>Vitrellaceae</taxon>
        <taxon>Vitrella</taxon>
    </lineage>
</organism>
<dbReference type="GO" id="GO:0030170">
    <property type="term" value="F:pyridoxal phosphate binding"/>
    <property type="evidence" value="ECO:0007669"/>
    <property type="project" value="InterPro"/>
</dbReference>
<dbReference type="STRING" id="1169540.A0A0G4GQY2"/>
<dbReference type="InterPro" id="IPR015422">
    <property type="entry name" value="PyrdxlP-dep_Trfase_small"/>
</dbReference>
<dbReference type="GO" id="GO:0016846">
    <property type="term" value="F:carbon-sulfur lyase activity"/>
    <property type="evidence" value="ECO:0007669"/>
    <property type="project" value="TreeGrafter"/>
</dbReference>
<protein>
    <recommendedName>
        <fullName evidence="6">plant cystathionine gamma-synthase</fullName>
        <ecNumber evidence="6">2.5.1.160</ecNumber>
    </recommendedName>
</protein>
<dbReference type="EC" id="2.5.1.160" evidence="6"/>
<dbReference type="AlphaFoldDB" id="A0A0G4GQY2"/>
<dbReference type="EMBL" id="CDMY01000768">
    <property type="protein sequence ID" value="CEM32862.1"/>
    <property type="molecule type" value="Genomic_DNA"/>
</dbReference>
<keyword evidence="10" id="KW-1185">Reference proteome</keyword>
<feature type="modified residue" description="N6-(pyridoxal phosphate)lysine" evidence="7">
    <location>
        <position position="227"/>
    </location>
</feature>
<gene>
    <name evidence="9" type="ORF">Vbra_10216</name>
</gene>
<evidence type="ECO:0000256" key="2">
    <source>
        <dbReference type="ARBA" id="ARBA00022898"/>
    </source>
</evidence>
<accession>A0A0G4GQY2</accession>
<comment type="pathway">
    <text evidence="3">Amino-acid biosynthesis; L-methionine biosynthesis via de novo pathway; L-cystathionine from O-succinyl-L-homoserine: step 1/1.</text>
</comment>
<evidence type="ECO:0000256" key="4">
    <source>
        <dbReference type="ARBA" id="ARBA00093222"/>
    </source>
</evidence>
<dbReference type="Proteomes" id="UP000041254">
    <property type="component" value="Unassembled WGS sequence"/>
</dbReference>
<dbReference type="PANTHER" id="PTHR11808:SF80">
    <property type="entry name" value="CYSTATHIONINE GAMMA-LYASE"/>
    <property type="match status" value="1"/>
</dbReference>
<dbReference type="GO" id="GO:0019346">
    <property type="term" value="P:transsulfuration"/>
    <property type="evidence" value="ECO:0007669"/>
    <property type="project" value="InterPro"/>
</dbReference>
<keyword evidence="2 7" id="KW-0663">Pyridoxal phosphate</keyword>
<dbReference type="PIRSF" id="PIRSF001434">
    <property type="entry name" value="CGS"/>
    <property type="match status" value="1"/>
</dbReference>
<evidence type="ECO:0000313" key="10">
    <source>
        <dbReference type="Proteomes" id="UP000041254"/>
    </source>
</evidence>
<dbReference type="FunFam" id="3.40.640.10:FF:000046">
    <property type="entry name" value="Cystathionine gamma-lyase"/>
    <property type="match status" value="1"/>
</dbReference>
<dbReference type="OMA" id="NAFQIIQ"/>
<dbReference type="VEuPathDB" id="CryptoDB:Vbra_10216"/>
<dbReference type="GO" id="GO:0005737">
    <property type="term" value="C:cytoplasm"/>
    <property type="evidence" value="ECO:0007669"/>
    <property type="project" value="TreeGrafter"/>
</dbReference>
<comment type="cofactor">
    <cofactor evidence="1 8">
        <name>pyridoxal 5'-phosphate</name>
        <dbReference type="ChEBI" id="CHEBI:597326"/>
    </cofactor>
</comment>
<dbReference type="CDD" id="cd00614">
    <property type="entry name" value="CGS_like"/>
    <property type="match status" value="1"/>
</dbReference>
<evidence type="ECO:0000256" key="8">
    <source>
        <dbReference type="RuleBase" id="RU362118"/>
    </source>
</evidence>
<evidence type="ECO:0000256" key="1">
    <source>
        <dbReference type="ARBA" id="ARBA00001933"/>
    </source>
</evidence>
<evidence type="ECO:0000256" key="3">
    <source>
        <dbReference type="ARBA" id="ARBA00060510"/>
    </source>
</evidence>
<evidence type="ECO:0000256" key="5">
    <source>
        <dbReference type="ARBA" id="ARBA00093261"/>
    </source>
</evidence>
<dbReference type="FunFam" id="3.90.1150.10:FF:000033">
    <property type="entry name" value="Cystathionine gamma-synthase"/>
    <property type="match status" value="1"/>
</dbReference>
<dbReference type="InParanoid" id="A0A0G4GQY2"/>
<evidence type="ECO:0000256" key="7">
    <source>
        <dbReference type="PIRSR" id="PIRSR001434-2"/>
    </source>
</evidence>
<evidence type="ECO:0000256" key="6">
    <source>
        <dbReference type="ARBA" id="ARBA00093596"/>
    </source>
</evidence>
<comment type="catalytic activity">
    <reaction evidence="5">
        <text>O-phospho-L-homoserine + L-cysteine = L,L-cystathionine + phosphate</text>
        <dbReference type="Rhea" id="RHEA:80891"/>
        <dbReference type="ChEBI" id="CHEBI:35235"/>
        <dbReference type="ChEBI" id="CHEBI:43474"/>
        <dbReference type="ChEBI" id="CHEBI:57590"/>
        <dbReference type="ChEBI" id="CHEBI:58161"/>
        <dbReference type="EC" id="2.5.1.160"/>
    </reaction>
</comment>
<dbReference type="OrthoDB" id="3512640at2759"/>
<dbReference type="Gene3D" id="3.90.1150.10">
    <property type="entry name" value="Aspartate Aminotransferase, domain 1"/>
    <property type="match status" value="1"/>
</dbReference>